<dbReference type="InterPro" id="IPR029045">
    <property type="entry name" value="ClpP/crotonase-like_dom_sf"/>
</dbReference>
<dbReference type="SUPFAM" id="SSF52096">
    <property type="entry name" value="ClpP/crotonase"/>
    <property type="match status" value="1"/>
</dbReference>
<name>Q6SFL9_9BACT</name>
<accession>Q6SFL9</accession>
<proteinExistence type="predicted"/>
<dbReference type="Gene3D" id="3.90.226.10">
    <property type="entry name" value="2-enoyl-CoA Hydratase, Chain A, domain 1"/>
    <property type="match status" value="1"/>
</dbReference>
<dbReference type="AlphaFoldDB" id="Q6SFL9"/>
<organism evidence="1">
    <name type="scientific">uncultured marine bacterium 580</name>
    <dbReference type="NCBI Taxonomy" id="257400"/>
    <lineage>
        <taxon>Bacteria</taxon>
        <taxon>environmental samples</taxon>
    </lineage>
</organism>
<gene>
    <name evidence="1" type="ORF">MBMO_EBAC000-36A07.38</name>
</gene>
<reference evidence="1" key="2">
    <citation type="submission" date="2003-12" db="EMBL/GenBank/DDBJ databases">
        <title>Monterey Bay Coastal Ocean Microbial Observatory environmental clone sequencing.</title>
        <authorList>
            <person name="DeLong E.F."/>
        </authorList>
    </citation>
    <scope>NUCLEOTIDE SEQUENCE</scope>
</reference>
<sequence length="399" mass="45902">MKIIVCLLFLLPNFLCAEVIYEKLGFTDIEGREVVSLRIDGSIELNDEIIFDEALADINQNNYRVQFDSVILNSPGGLMYSAMQIGKSIRGNHLSTWVMPHDECSSACVLILQAGVCKMANGEVGIHRAKYEEDIPLEEIKNKVRYHEISMEDYLTDMDASPQIIWLFNSIPNWDMKYLGNTEKRNYGLFGATAEEMQYRLEIASKKFGQHKDDLLAKLSDRDYDIYPDATWESADYLYATPSCSEQLFLEDNMTDHVGIRIEPQPEDIFEIYEWDRGTFDENDNFISTEKIPHKVDHGYYYNFRYFAKGKEVTYKERVRLASPTTWGSEEDGIDYAENKTPGFLVSDDKTTITVTRTNPNDGFAFSAWTLTKEDSKGPVTIEIIFNDKVVQTFNYVIE</sequence>
<reference evidence="1" key="1">
    <citation type="submission" date="2003-11" db="EMBL/GenBank/DDBJ databases">
        <authorList>
            <person name="Heidelberg J.F."/>
            <person name="Eisen J.A."/>
            <person name="Nelson W.C."/>
            <person name="DeLong E.F."/>
        </authorList>
    </citation>
    <scope>NUCLEOTIDE SEQUENCE</scope>
</reference>
<dbReference type="EMBL" id="AY458647">
    <property type="protein sequence ID" value="AAR38193.1"/>
    <property type="molecule type" value="Genomic_DNA"/>
</dbReference>
<evidence type="ECO:0000313" key="1">
    <source>
        <dbReference type="EMBL" id="AAR38193.1"/>
    </source>
</evidence>
<protein>
    <submittedName>
        <fullName evidence="1">Uncharacterized protein</fullName>
    </submittedName>
</protein>